<dbReference type="Pfam" id="PF04452">
    <property type="entry name" value="Methyltrans_RNA"/>
    <property type="match status" value="1"/>
</dbReference>
<dbReference type="OrthoDB" id="9815641at2"/>
<dbReference type="Pfam" id="PF20260">
    <property type="entry name" value="PUA_4"/>
    <property type="match status" value="1"/>
</dbReference>
<evidence type="ECO:0000256" key="7">
    <source>
        <dbReference type="ARBA" id="ARBA00022691"/>
    </source>
</evidence>
<dbReference type="AlphaFoldDB" id="A0A1M4U5B6"/>
<proteinExistence type="inferred from homology"/>
<evidence type="ECO:0000259" key="12">
    <source>
        <dbReference type="Pfam" id="PF20260"/>
    </source>
</evidence>
<dbReference type="EC" id="2.1.1.193" evidence="10"/>
<keyword evidence="6 10" id="KW-0808">Transferase</keyword>
<reference evidence="14" key="1">
    <citation type="submission" date="2016-11" db="EMBL/GenBank/DDBJ databases">
        <authorList>
            <person name="Varghese N."/>
            <person name="Submissions S."/>
        </authorList>
    </citation>
    <scope>NUCLEOTIDE SEQUENCE [LARGE SCALE GENOMIC DNA]</scope>
    <source>
        <strain evidence="14">DSM 27370</strain>
    </source>
</reference>
<dbReference type="Proteomes" id="UP000184480">
    <property type="component" value="Unassembled WGS sequence"/>
</dbReference>
<feature type="domain" description="Ribosomal RNA small subunit methyltransferase E PUA-like" evidence="12">
    <location>
        <begin position="17"/>
        <end position="63"/>
    </location>
</feature>
<dbReference type="EMBL" id="FQUC01000001">
    <property type="protein sequence ID" value="SHE51949.1"/>
    <property type="molecule type" value="Genomic_DNA"/>
</dbReference>
<keyword evidence="5 10" id="KW-0489">Methyltransferase</keyword>
<dbReference type="PANTHER" id="PTHR30027">
    <property type="entry name" value="RIBOSOMAL RNA SMALL SUBUNIT METHYLTRANSFERASE E"/>
    <property type="match status" value="1"/>
</dbReference>
<dbReference type="SUPFAM" id="SSF75217">
    <property type="entry name" value="alpha/beta knot"/>
    <property type="match status" value="1"/>
</dbReference>
<dbReference type="InterPro" id="IPR006700">
    <property type="entry name" value="RsmE"/>
</dbReference>
<evidence type="ECO:0000256" key="6">
    <source>
        <dbReference type="ARBA" id="ARBA00022679"/>
    </source>
</evidence>
<evidence type="ECO:0000256" key="4">
    <source>
        <dbReference type="ARBA" id="ARBA00022552"/>
    </source>
</evidence>
<dbReference type="PANTHER" id="PTHR30027:SF3">
    <property type="entry name" value="16S RRNA (URACIL(1498)-N(3))-METHYLTRANSFERASE"/>
    <property type="match status" value="1"/>
</dbReference>
<comment type="subcellular location">
    <subcellularLocation>
        <location evidence="1 10">Cytoplasm</location>
    </subcellularLocation>
</comment>
<evidence type="ECO:0000256" key="8">
    <source>
        <dbReference type="ARBA" id="ARBA00025699"/>
    </source>
</evidence>
<keyword evidence="7 10" id="KW-0949">S-adenosyl-L-methionine</keyword>
<feature type="domain" description="Ribosomal RNA small subunit methyltransferase E methyltransferase" evidence="11">
    <location>
        <begin position="74"/>
        <end position="230"/>
    </location>
</feature>
<gene>
    <name evidence="13" type="ORF">SAMN05444362_101510</name>
</gene>
<evidence type="ECO:0000313" key="13">
    <source>
        <dbReference type="EMBL" id="SHE51949.1"/>
    </source>
</evidence>
<dbReference type="CDD" id="cd18084">
    <property type="entry name" value="RsmE-like"/>
    <property type="match status" value="1"/>
</dbReference>
<accession>A0A1M4U5B6</accession>
<evidence type="ECO:0000256" key="10">
    <source>
        <dbReference type="PIRNR" id="PIRNR015601"/>
    </source>
</evidence>
<evidence type="ECO:0000259" key="11">
    <source>
        <dbReference type="Pfam" id="PF04452"/>
    </source>
</evidence>
<dbReference type="NCBIfam" id="NF008702">
    <property type="entry name" value="PRK11713.6-1"/>
    <property type="match status" value="1"/>
</dbReference>
<dbReference type="InterPro" id="IPR029028">
    <property type="entry name" value="Alpha/beta_knot_MTases"/>
</dbReference>
<dbReference type="RefSeq" id="WP_062175581.1">
    <property type="nucleotide sequence ID" value="NZ_BBXL01000001.1"/>
</dbReference>
<keyword evidence="4 10" id="KW-0698">rRNA processing</keyword>
<dbReference type="InterPro" id="IPR015947">
    <property type="entry name" value="PUA-like_sf"/>
</dbReference>
<dbReference type="SUPFAM" id="SSF88697">
    <property type="entry name" value="PUA domain-like"/>
    <property type="match status" value="1"/>
</dbReference>
<organism evidence="13 14">
    <name type="scientific">Dysgonomonas macrotermitis</name>
    <dbReference type="NCBI Taxonomy" id="1346286"/>
    <lineage>
        <taxon>Bacteria</taxon>
        <taxon>Pseudomonadati</taxon>
        <taxon>Bacteroidota</taxon>
        <taxon>Bacteroidia</taxon>
        <taxon>Bacteroidales</taxon>
        <taxon>Dysgonomonadaceae</taxon>
        <taxon>Dysgonomonas</taxon>
    </lineage>
</organism>
<comment type="function">
    <text evidence="8 10">Specifically methylates the N3 position of the uracil ring of uridine 1498 (m3U1498) in 16S rRNA. Acts on the fully assembled 30S ribosomal subunit.</text>
</comment>
<evidence type="ECO:0000256" key="2">
    <source>
        <dbReference type="ARBA" id="ARBA00005528"/>
    </source>
</evidence>
<keyword evidence="3 10" id="KW-0963">Cytoplasm</keyword>
<evidence type="ECO:0000313" key="14">
    <source>
        <dbReference type="Proteomes" id="UP000184480"/>
    </source>
</evidence>
<dbReference type="GO" id="GO:0070475">
    <property type="term" value="P:rRNA base methylation"/>
    <property type="evidence" value="ECO:0007669"/>
    <property type="project" value="TreeGrafter"/>
</dbReference>
<comment type="catalytic activity">
    <reaction evidence="9 10">
        <text>uridine(1498) in 16S rRNA + S-adenosyl-L-methionine = N(3)-methyluridine(1498) in 16S rRNA + S-adenosyl-L-homocysteine + H(+)</text>
        <dbReference type="Rhea" id="RHEA:42920"/>
        <dbReference type="Rhea" id="RHEA-COMP:10283"/>
        <dbReference type="Rhea" id="RHEA-COMP:10284"/>
        <dbReference type="ChEBI" id="CHEBI:15378"/>
        <dbReference type="ChEBI" id="CHEBI:57856"/>
        <dbReference type="ChEBI" id="CHEBI:59789"/>
        <dbReference type="ChEBI" id="CHEBI:65315"/>
        <dbReference type="ChEBI" id="CHEBI:74502"/>
        <dbReference type="EC" id="2.1.1.193"/>
    </reaction>
</comment>
<dbReference type="InterPro" id="IPR046887">
    <property type="entry name" value="RsmE_PUA-like"/>
</dbReference>
<dbReference type="STRING" id="1346286.SAMN05444362_101510"/>
<evidence type="ECO:0000256" key="3">
    <source>
        <dbReference type="ARBA" id="ARBA00022490"/>
    </source>
</evidence>
<evidence type="ECO:0000256" key="9">
    <source>
        <dbReference type="ARBA" id="ARBA00047944"/>
    </source>
</evidence>
<sequence length="234" mass="26617">MDKTIFFAPDILKDLTLPQDESAHCVRVLRKKEGDYIYITDGKGCFFDAEIVEAHQKHCIVNIVRTIEEPKPWTNNLHIAFAPTKNLDRVEWFTEKATEIGVDRFTPLLCRYSERKEIKLSRIEKILVSAMKQSQKAFLPQLDEMIPFSQFVKQPFDGQKFIAHCYPQEKKLLKDIYKPGGNVLILIGPEGDFSEQEVGLALDNGFEAISLGNSRLRTETAALVACNTIQIING</sequence>
<dbReference type="InterPro" id="IPR029026">
    <property type="entry name" value="tRNA_m1G_MTases_N"/>
</dbReference>
<name>A0A1M4U5B6_9BACT</name>
<dbReference type="Gene3D" id="2.40.240.20">
    <property type="entry name" value="Hypothetical PUA domain-like, domain 1"/>
    <property type="match status" value="1"/>
</dbReference>
<dbReference type="InterPro" id="IPR046886">
    <property type="entry name" value="RsmE_MTase_dom"/>
</dbReference>
<dbReference type="NCBIfam" id="TIGR00046">
    <property type="entry name" value="RsmE family RNA methyltransferase"/>
    <property type="match status" value="1"/>
</dbReference>
<evidence type="ECO:0000256" key="5">
    <source>
        <dbReference type="ARBA" id="ARBA00022603"/>
    </source>
</evidence>
<protein>
    <recommendedName>
        <fullName evidence="10">Ribosomal RNA small subunit methyltransferase E</fullName>
        <ecNumber evidence="10">2.1.1.193</ecNumber>
    </recommendedName>
</protein>
<evidence type="ECO:0000256" key="1">
    <source>
        <dbReference type="ARBA" id="ARBA00004496"/>
    </source>
</evidence>
<keyword evidence="14" id="KW-1185">Reference proteome</keyword>
<dbReference type="Gene3D" id="3.40.1280.10">
    <property type="match status" value="1"/>
</dbReference>
<dbReference type="PIRSF" id="PIRSF015601">
    <property type="entry name" value="MTase_slr0722"/>
    <property type="match status" value="1"/>
</dbReference>
<dbReference type="GO" id="GO:0005737">
    <property type="term" value="C:cytoplasm"/>
    <property type="evidence" value="ECO:0007669"/>
    <property type="project" value="UniProtKB-SubCell"/>
</dbReference>
<dbReference type="GO" id="GO:0070042">
    <property type="term" value="F:rRNA (uridine-N3-)-methyltransferase activity"/>
    <property type="evidence" value="ECO:0007669"/>
    <property type="project" value="TreeGrafter"/>
</dbReference>
<comment type="similarity">
    <text evidence="2 10">Belongs to the RNA methyltransferase RsmE family.</text>
</comment>